<dbReference type="OrthoDB" id="9757559at2"/>
<dbReference type="Gene3D" id="3.40.50.1820">
    <property type="entry name" value="alpha/beta hydrolase"/>
    <property type="match status" value="1"/>
</dbReference>
<dbReference type="Gene3D" id="2.30.38.10">
    <property type="entry name" value="Luciferase, Domain 3"/>
    <property type="match status" value="1"/>
</dbReference>
<evidence type="ECO:0000313" key="6">
    <source>
        <dbReference type="EMBL" id="AIL61093.1"/>
    </source>
</evidence>
<sequence length="2842" mass="314777">MHTLDPCLEDDLLALLLAEDESPLDFAPDTTADQAETLSGPQPLTFAQQRLWFLQQVDPGSSAYNLPRVLRLDGQLDAQRLERALNRVIERHAILRTRFTQDDNEPQQIIEPDARLTLQHVPLSHLHGDRLERELQRHIADQASTPFDLQVAPLIRATLLQTGVQQHFLLLTLHHIVSDAWSNPLLVADLSQAYALPTEQSLPVPAQQYADYARWQRQHYPDSPQFAASARYWRDYLGDEIQPLALPLDYPRQAAQRHVAGYHLEQLDTHTCQQLQALCRAHKLQPMVVLLAAWQLLLGRYSGQTDFTVGIPSATRTRSETHQLVGLFVTSQVYRAQLPAQSTGLQLLNRLKADSLAALEHADYPIELILESLELHRSSLANPLFQTLFNWRVSTPGTTALNLGELAVTFLEGGSRQAKFDLSLEVDYAPDAIAVSLEYCTDLFSPATVAGMARHWLNLLQALLAGPDRRLDELPMLSPAEQQAILRGLNPSAQPYPGEFRVQRLIEQQAQRSPDACALVFADQSLTYRQLDQRANQLAHALIQHGVGPEVLVGIAAERSLEMVIGLLAILKAGGAYVPLDPEYPGERLAYMFDDSAIGLLLTQQQVQDKLPAFAGQTLLLDDDFSRWPDQAPAVEVDGEHLAYVIYTSGSTGKPKGAGNRHLALHNRLAWMQQAYQLSAADTVLQKTPFSFDVSVWEFFWPLIQGARLVIAAPGEHREPDKLIATIERHQVTTLHFVPSMLQVFIHEPGVERCTSLTRIICSGEALQADAQYHVFDKLPATGLYNLYGPTEAAIDVTHWTCRDEGLDSVPIGHPIANLYTHVLDHSFGPVPIGTQGELLLGGCGLARGYHRRPALTAERFIPDPFSPTPGARLYRTGDLARYRTDGAIDYCGRLDHQVKIRGLRIELGEIEARLLEQPGLREAAVLAQPGLTGLQLVAYVVGAADSQVSELQSALRSQLPDYMVPAHILLLDALPLSPNGKLDRRALPLPEAIQREHLAPRTARERQLVQLWQDVLRRESIGISDNFFELGGDSIISIQVVSRARRLGLHLSPKDVFEHQTIESLAKVVVEDDQRAQIDQGPLRGVSPLLPFQHAFFELDIAQRNHCNQSMLLKPSSTLDAQRLSQALHQLLIHHDALRLRFTDASACHCDAPVQDLLWHLQVEEVGATLQRARHSLDLEQGQLLRAALMDLADGSQRLLLVIHSLVIDSVSWRILLEDLQSAYLGQPLAAKTHAMGHWSERLEQFARSPEGSAEREFWQQQLQGPHPDLPGAPAQTPCTEPQTVLVHTRLDRNQTQRLLQQAPAAYRTRTNDLLLTALARTLCHWSAQPQVLLQLQEPGRNALFDDVDLTRSLGGFTQRFPLCLSTAPSLADSIKGIKEQLRGVPNNGLGFGALRYLGDHASREALASLPTPRVTFNYLGHYQARFSDAADALFAPCDEAAGARQDSYGPLGDGLEITAEVRAGTLSVVWCFSQTAFETATIQALADALGEQLHALIEHCCTPDQGAITPHDVPLAQLSQAQLDRLIDTPRQLEDLYPLSPMQQGMLFHAQLNADHGDYQQQLQLEVDGLDIERFQRAWQATLDSHAILRSSFHWGDGLAQPLQRVTRQLNADFTCHAQGSLSAEQLARQERERGFDLSQAPLLRWAALQQDRQRWHLVFTSHHILLDGWSTSQLFAQLMQRYHGIPVPAPKAHFKDYIAWLQGRDHDADRLFWQQYLRGQDEPTLLAPATVNSHPADLGHGCCQRLLEAGQTRALEQLARNARVTVNTLVQAAWSLLLQQYSAQASVVFGITVAGRPSSLAHADQQMGLFINTLPVVVEPRPEQPLAQWLRSLQADNLSLREHEHSPLFEIQRLFGGPLFDTLLVFENYPVDEALQQQADDQLHIGNISTHGQTHYPISVAVTLGQRLEIKLHHRLDHVSSARAEQITGHFVAWLQALGQASAQQPAGELTLTRPQPTPVLTPAAPACVHDLFEQQARRTPDAIALVDAHGHLSYGELLQQADHIARYLISLGLTPQGRVGLALNPSFTRIAALLGILKAGGSYVPLDPGYPRERLQHIIEDSGLSLLLSESAVLDKLPPFPGPTLNIASIDALTAQALPAVQRCSWPEQLAYIIYTSGSTGLPKGVAVQHQAVARHCLSAAAAYELNARDRCLQFASISFDAASEQILMPLLCGASLLIGDTHRWTSQQLADAVERHGVTCLNLPPSYFFETARVLQSQGRKVQVKTCILGGEGWSREHFDKQHGIRCQRLINAYGPTEAVITPLAWTVPLDVHGARLAIGKPLGARQAYVLDSMLGQLPEQLSGELYLGGELLALGYFNQPGLTAQRFLPDPFGAPGARLYRTGDLAERGSDAALYYHGRSDQQLKIRGLRMEAGEIESRLCSLPGIHQALVMRHPQADSLLAYASFTDSKSFKHADPAALKRRLAEQLPAYMVPSDIVPLEHWPLTHNGKIDRRRLPLPERVQAATNSAPATASEQRMQRLWAQVLELEPEHVAVDANFFELGGHSLKVLVAVSAIKAELGVELTLHAFIQQPSLRELCAYLEGQGSQRSAIIDLNRSAQPRTLYCLHPGGGSALCYFPLAAALAEHIRVKGLMFHDYVNEPNSPRPSWQQMVDDYTRQILADQPEGEFHLLGWSLGAPLAMQIAQNLEDLGRTVAFVGLLDPTVEHKGPAPIEAVTETDNSDQPLRLQALTGFFSLLFVNHAQTATHYCQAQGNPLLDDTVVEDFIQWSTGVADISAEQARAVFLNVSTEREVALGKSVYAYLEKLSEDLHYPPLQVAAHCWWSALDTPDFQARTEALRRLNTRQRVACSRGFEVTHATLAYSPEVIDAICQALA</sequence>
<dbReference type="InterPro" id="IPR020845">
    <property type="entry name" value="AMP-binding_CS"/>
</dbReference>
<dbReference type="FunFam" id="3.30.300.30:FF:000010">
    <property type="entry name" value="Enterobactin synthetase component F"/>
    <property type="match status" value="1"/>
</dbReference>
<keyword evidence="4" id="KW-0597">Phosphoprotein</keyword>
<dbReference type="InterPro" id="IPR009081">
    <property type="entry name" value="PP-bd_ACP"/>
</dbReference>
<dbReference type="Gene3D" id="3.30.559.10">
    <property type="entry name" value="Chloramphenicol acetyltransferase-like domain"/>
    <property type="match status" value="3"/>
</dbReference>
<dbReference type="Gene3D" id="1.10.1200.10">
    <property type="entry name" value="ACP-like"/>
    <property type="match status" value="2"/>
</dbReference>
<comment type="similarity">
    <text evidence="2">Belongs to the ATP-dependent AMP-binding enzyme family.</text>
</comment>
<dbReference type="InterPro" id="IPR010071">
    <property type="entry name" value="AA_adenyl_dom"/>
</dbReference>
<dbReference type="FunFam" id="3.40.50.980:FF:000002">
    <property type="entry name" value="Enterobactin synthetase component F"/>
    <property type="match status" value="1"/>
</dbReference>
<dbReference type="SUPFAM" id="SSF47336">
    <property type="entry name" value="ACP-like"/>
    <property type="match status" value="2"/>
</dbReference>
<dbReference type="InterPro" id="IPR000873">
    <property type="entry name" value="AMP-dep_synth/lig_dom"/>
</dbReference>
<dbReference type="eggNOG" id="COG1020">
    <property type="taxonomic scope" value="Bacteria"/>
</dbReference>
<dbReference type="InterPro" id="IPR045851">
    <property type="entry name" value="AMP-bd_C_sf"/>
</dbReference>
<dbReference type="PROSITE" id="PS00455">
    <property type="entry name" value="AMP_BINDING"/>
    <property type="match status" value="2"/>
</dbReference>
<dbReference type="NCBIfam" id="NF003417">
    <property type="entry name" value="PRK04813.1"/>
    <property type="match status" value="2"/>
</dbReference>
<dbReference type="Pfam" id="PF00501">
    <property type="entry name" value="AMP-binding"/>
    <property type="match status" value="2"/>
</dbReference>
<dbReference type="FunFam" id="2.30.38.10:FF:000001">
    <property type="entry name" value="Non-ribosomal peptide synthetase PvdI"/>
    <property type="match status" value="1"/>
</dbReference>
<dbReference type="RefSeq" id="WP_051939231.1">
    <property type="nucleotide sequence ID" value="NZ_CP009048.1"/>
</dbReference>
<dbReference type="FunFam" id="3.40.50.980:FF:000001">
    <property type="entry name" value="Non-ribosomal peptide synthetase"/>
    <property type="match status" value="2"/>
</dbReference>
<dbReference type="FunFam" id="3.40.50.12780:FF:000012">
    <property type="entry name" value="Non-ribosomal peptide synthetase"/>
    <property type="match status" value="1"/>
</dbReference>
<dbReference type="PANTHER" id="PTHR45398">
    <property type="match status" value="1"/>
</dbReference>
<dbReference type="InterPro" id="IPR029058">
    <property type="entry name" value="AB_hydrolase_fold"/>
</dbReference>
<gene>
    <name evidence="6" type="ORF">PSAKL28_18690</name>
</gene>
<dbReference type="InterPro" id="IPR023213">
    <property type="entry name" value="CAT-like_dom_sf"/>
</dbReference>
<keyword evidence="3" id="KW-0596">Phosphopantetheine</keyword>
<dbReference type="Pfam" id="PF00975">
    <property type="entry name" value="Thioesterase"/>
    <property type="match status" value="1"/>
</dbReference>
<dbReference type="PANTHER" id="PTHR45398:SF1">
    <property type="entry name" value="ENZYME, PUTATIVE (JCVI)-RELATED"/>
    <property type="match status" value="1"/>
</dbReference>
<dbReference type="EMBL" id="CP009048">
    <property type="protein sequence ID" value="AIL61093.1"/>
    <property type="molecule type" value="Genomic_DNA"/>
</dbReference>
<dbReference type="InterPro" id="IPR025110">
    <property type="entry name" value="AMP-bd_C"/>
</dbReference>
<dbReference type="InterPro" id="IPR042099">
    <property type="entry name" value="ANL_N_sf"/>
</dbReference>
<dbReference type="SMART" id="SM00823">
    <property type="entry name" value="PKS_PP"/>
    <property type="match status" value="2"/>
</dbReference>
<dbReference type="InterPro" id="IPR006162">
    <property type="entry name" value="Ppantetheine_attach_site"/>
</dbReference>
<dbReference type="InterPro" id="IPR036736">
    <property type="entry name" value="ACP-like_sf"/>
</dbReference>
<dbReference type="GO" id="GO:0031177">
    <property type="term" value="F:phosphopantetheine binding"/>
    <property type="evidence" value="ECO:0007669"/>
    <property type="project" value="InterPro"/>
</dbReference>
<dbReference type="CDD" id="cd19543">
    <property type="entry name" value="DCL_NRPS"/>
    <property type="match status" value="1"/>
</dbReference>
<dbReference type="FunFam" id="1.10.1200.10:FF:000005">
    <property type="entry name" value="Nonribosomal peptide synthetase 1"/>
    <property type="match status" value="1"/>
</dbReference>
<dbReference type="Pfam" id="PF00550">
    <property type="entry name" value="PP-binding"/>
    <property type="match status" value="2"/>
</dbReference>
<dbReference type="Gene3D" id="3.30.559.30">
    <property type="entry name" value="Nonribosomal peptide synthetase, condensation domain"/>
    <property type="match status" value="3"/>
</dbReference>
<dbReference type="HOGENOM" id="CLU_000022_0_3_6"/>
<dbReference type="Pfam" id="PF13193">
    <property type="entry name" value="AMP-binding_C"/>
    <property type="match status" value="2"/>
</dbReference>
<dbReference type="PROSITE" id="PS50075">
    <property type="entry name" value="CARRIER"/>
    <property type="match status" value="2"/>
</dbReference>
<feature type="domain" description="Carrier" evidence="5">
    <location>
        <begin position="2475"/>
        <end position="2552"/>
    </location>
</feature>
<dbReference type="SUPFAM" id="SSF53474">
    <property type="entry name" value="alpha/beta-Hydrolases"/>
    <property type="match status" value="1"/>
</dbReference>
<dbReference type="CDD" id="cd17646">
    <property type="entry name" value="A_NRPS_AB3403-like"/>
    <property type="match status" value="1"/>
</dbReference>
<dbReference type="Gene3D" id="3.40.50.12780">
    <property type="entry name" value="N-terminal domain of ligase-like"/>
    <property type="match status" value="1"/>
</dbReference>
<comment type="cofactor">
    <cofactor evidence="1">
        <name>pantetheine 4'-phosphate</name>
        <dbReference type="ChEBI" id="CHEBI:47942"/>
    </cofactor>
</comment>
<proteinExistence type="inferred from homology"/>
<dbReference type="Proteomes" id="UP000028931">
    <property type="component" value="Chromosome"/>
</dbReference>
<accession>A0A077F6I7</accession>
<evidence type="ECO:0000256" key="2">
    <source>
        <dbReference type="ARBA" id="ARBA00006432"/>
    </source>
</evidence>
<dbReference type="InterPro" id="IPR001242">
    <property type="entry name" value="Condensation_dom"/>
</dbReference>
<evidence type="ECO:0000313" key="7">
    <source>
        <dbReference type="Proteomes" id="UP000028931"/>
    </source>
</evidence>
<dbReference type="CDD" id="cd19531">
    <property type="entry name" value="LCL_NRPS-like"/>
    <property type="match status" value="1"/>
</dbReference>
<dbReference type="Gene3D" id="3.30.300.30">
    <property type="match status" value="2"/>
</dbReference>
<evidence type="ECO:0000256" key="3">
    <source>
        <dbReference type="ARBA" id="ARBA00022450"/>
    </source>
</evidence>
<dbReference type="InterPro" id="IPR010060">
    <property type="entry name" value="NRPS_synth"/>
</dbReference>
<reference evidence="6 7" key="1">
    <citation type="submission" date="2014-07" db="EMBL/GenBank/DDBJ databases">
        <authorList>
            <person name="Lee K."/>
            <person name="Lim J.Y."/>
            <person name="Hwang I."/>
        </authorList>
    </citation>
    <scope>NUCLEOTIDE SEQUENCE [LARGE SCALE GENOMIC DNA]</scope>
    <source>
        <strain evidence="6 7">KL28</strain>
    </source>
</reference>
<dbReference type="NCBIfam" id="TIGR01733">
    <property type="entry name" value="AA-adenyl-dom"/>
    <property type="match status" value="2"/>
</dbReference>
<dbReference type="Gene3D" id="3.40.50.980">
    <property type="match status" value="2"/>
</dbReference>
<evidence type="ECO:0000259" key="5">
    <source>
        <dbReference type="PROSITE" id="PS50075"/>
    </source>
</evidence>
<dbReference type="SUPFAM" id="SSF52777">
    <property type="entry name" value="CoA-dependent acyltransferases"/>
    <property type="match status" value="6"/>
</dbReference>
<evidence type="ECO:0000256" key="4">
    <source>
        <dbReference type="ARBA" id="ARBA00022553"/>
    </source>
</evidence>
<dbReference type="NCBIfam" id="TIGR01720">
    <property type="entry name" value="NRPS-para261"/>
    <property type="match status" value="1"/>
</dbReference>
<dbReference type="GO" id="GO:0003824">
    <property type="term" value="F:catalytic activity"/>
    <property type="evidence" value="ECO:0007669"/>
    <property type="project" value="InterPro"/>
</dbReference>
<dbReference type="Pfam" id="PF00668">
    <property type="entry name" value="Condensation"/>
    <property type="match status" value="3"/>
</dbReference>
<dbReference type="InterPro" id="IPR001031">
    <property type="entry name" value="Thioesterase"/>
</dbReference>
<name>A0A077F6I7_9PSED</name>
<dbReference type="GO" id="GO:0043041">
    <property type="term" value="P:amino acid activation for nonribosomal peptide biosynthetic process"/>
    <property type="evidence" value="ECO:0007669"/>
    <property type="project" value="UniProtKB-ARBA"/>
</dbReference>
<evidence type="ECO:0000256" key="1">
    <source>
        <dbReference type="ARBA" id="ARBA00001957"/>
    </source>
</evidence>
<dbReference type="GO" id="GO:0044550">
    <property type="term" value="P:secondary metabolite biosynthetic process"/>
    <property type="evidence" value="ECO:0007669"/>
    <property type="project" value="UniProtKB-ARBA"/>
</dbReference>
<feature type="domain" description="Carrier" evidence="5">
    <location>
        <begin position="1000"/>
        <end position="1074"/>
    </location>
</feature>
<dbReference type="SUPFAM" id="SSF56801">
    <property type="entry name" value="Acetyl-CoA synthetase-like"/>
    <property type="match status" value="2"/>
</dbReference>
<dbReference type="KEGG" id="palk:PSAKL28_18690"/>
<dbReference type="InterPro" id="IPR020806">
    <property type="entry name" value="PKS_PP-bd"/>
</dbReference>
<protein>
    <submittedName>
        <fullName evidence="6">Non-ribosomal peptide synthetase</fullName>
    </submittedName>
</protein>
<organism evidence="6 7">
    <name type="scientific">Pseudomonas alkylphenolica</name>
    <dbReference type="NCBI Taxonomy" id="237609"/>
    <lineage>
        <taxon>Bacteria</taxon>
        <taxon>Pseudomonadati</taxon>
        <taxon>Pseudomonadota</taxon>
        <taxon>Gammaproteobacteria</taxon>
        <taxon>Pseudomonadales</taxon>
        <taxon>Pseudomonadaceae</taxon>
        <taxon>Pseudomonas</taxon>
    </lineage>
</organism>
<dbReference type="PROSITE" id="PS00012">
    <property type="entry name" value="PHOSPHOPANTETHEINE"/>
    <property type="match status" value="1"/>
</dbReference>